<dbReference type="AlphaFoldDB" id="A0A0F7SJ17"/>
<keyword evidence="4" id="KW-0496">Mitochondrion</keyword>
<reference evidence="8" key="1">
    <citation type="submission" date="2014-08" db="EMBL/GenBank/DDBJ databases">
        <authorList>
            <person name="Sharma Rahul"/>
            <person name="Thines Marco"/>
        </authorList>
    </citation>
    <scope>NUCLEOTIDE SEQUENCE</scope>
</reference>
<comment type="subcellular location">
    <subcellularLocation>
        <location evidence="1">Mitochondrion</location>
    </subcellularLocation>
</comment>
<sequence>MRPSPISFIKPVKIPPPFYVPPSSVRSYTVPGYLHFTQPCRRMEFEYHQSDVTAEGMREYLRTSITRLARANPQTEFIVRSARGGKAPVVRAIYTTGREKSVCLKQLRPDTVELRVRNLLRQSGNRIFSLRHAQIQPGPGSTSARGIWSGMHIPKPFNI</sequence>
<proteinExistence type="inferred from homology"/>
<dbReference type="InterPro" id="IPR036249">
    <property type="entry name" value="Thioredoxin-like_sf"/>
</dbReference>
<evidence type="ECO:0000256" key="4">
    <source>
        <dbReference type="ARBA" id="ARBA00023128"/>
    </source>
</evidence>
<evidence type="ECO:0000256" key="6">
    <source>
        <dbReference type="ARBA" id="ARBA00035188"/>
    </source>
</evidence>
<dbReference type="Pfam" id="PF05047">
    <property type="entry name" value="L51_S25_CI-B8"/>
    <property type="match status" value="1"/>
</dbReference>
<dbReference type="SUPFAM" id="SSF52833">
    <property type="entry name" value="Thioredoxin-like"/>
    <property type="match status" value="1"/>
</dbReference>
<dbReference type="GO" id="GO:0005762">
    <property type="term" value="C:mitochondrial large ribosomal subunit"/>
    <property type="evidence" value="ECO:0007669"/>
    <property type="project" value="TreeGrafter"/>
</dbReference>
<evidence type="ECO:0000256" key="5">
    <source>
        <dbReference type="ARBA" id="ARBA00023274"/>
    </source>
</evidence>
<accession>A0A0F7SJ17</accession>
<evidence type="ECO:0000256" key="3">
    <source>
        <dbReference type="ARBA" id="ARBA00022980"/>
    </source>
</evidence>
<dbReference type="GO" id="GO:0003735">
    <property type="term" value="F:structural constituent of ribosome"/>
    <property type="evidence" value="ECO:0007669"/>
    <property type="project" value="InterPro"/>
</dbReference>
<dbReference type="EMBL" id="LN483124">
    <property type="protein sequence ID" value="CED82087.1"/>
    <property type="molecule type" value="Genomic_DNA"/>
</dbReference>
<dbReference type="SMART" id="SM00916">
    <property type="entry name" value="L51_S25_CI-B8"/>
    <property type="match status" value="1"/>
</dbReference>
<feature type="domain" description="Ribosomal protein/NADH dehydrogenase" evidence="7">
    <location>
        <begin position="49"/>
        <end position="123"/>
    </location>
</feature>
<dbReference type="Gene3D" id="3.40.30.10">
    <property type="entry name" value="Glutaredoxin"/>
    <property type="match status" value="1"/>
</dbReference>
<evidence type="ECO:0000256" key="1">
    <source>
        <dbReference type="ARBA" id="ARBA00004173"/>
    </source>
</evidence>
<evidence type="ECO:0000256" key="2">
    <source>
        <dbReference type="ARBA" id="ARBA00006073"/>
    </source>
</evidence>
<protein>
    <recommendedName>
        <fullName evidence="6">Large ribosomal subunit protein mL43</fullName>
    </recommendedName>
</protein>
<dbReference type="GO" id="GO:0032543">
    <property type="term" value="P:mitochondrial translation"/>
    <property type="evidence" value="ECO:0007669"/>
    <property type="project" value="InterPro"/>
</dbReference>
<evidence type="ECO:0000313" key="8">
    <source>
        <dbReference type="EMBL" id="CED82087.1"/>
    </source>
</evidence>
<dbReference type="PANTHER" id="PTHR21396:SF2">
    <property type="entry name" value="LARGE RIBOSOMAL SUBUNIT PROTEIN ML43"/>
    <property type="match status" value="1"/>
</dbReference>
<organism evidence="8">
    <name type="scientific">Phaffia rhodozyma</name>
    <name type="common">Yeast</name>
    <name type="synonym">Xanthophyllomyces dendrorhous</name>
    <dbReference type="NCBI Taxonomy" id="264483"/>
    <lineage>
        <taxon>Eukaryota</taxon>
        <taxon>Fungi</taxon>
        <taxon>Dikarya</taxon>
        <taxon>Basidiomycota</taxon>
        <taxon>Agaricomycotina</taxon>
        <taxon>Tremellomycetes</taxon>
        <taxon>Cystofilobasidiales</taxon>
        <taxon>Mrakiaceae</taxon>
        <taxon>Phaffia</taxon>
    </lineage>
</organism>
<comment type="similarity">
    <text evidence="2">Belongs to the mitochondrion-specific ribosomal protein mL43 family.</text>
</comment>
<keyword evidence="5" id="KW-0687">Ribonucleoprotein</keyword>
<dbReference type="InterPro" id="IPR039927">
    <property type="entry name" value="Ribosomal_mL43"/>
</dbReference>
<keyword evidence="3 8" id="KW-0689">Ribosomal protein</keyword>
<dbReference type="PANTHER" id="PTHR21396">
    <property type="entry name" value="39S RIBOSOMAL PROTEIN L43"/>
    <property type="match status" value="1"/>
</dbReference>
<name>A0A0F7SJ17_PHARH</name>
<evidence type="ECO:0000259" key="7">
    <source>
        <dbReference type="SMART" id="SM00916"/>
    </source>
</evidence>
<dbReference type="InterPro" id="IPR007741">
    <property type="entry name" value="Ribosomal_mL43/mS25/NADH_DH"/>
</dbReference>